<protein>
    <recommendedName>
        <fullName evidence="4">Prepilin-type N-terminal cleavage/methylation domain-containing protein</fullName>
    </recommendedName>
</protein>
<evidence type="ECO:0008006" key="4">
    <source>
        <dbReference type="Google" id="ProtNLM"/>
    </source>
</evidence>
<keyword evidence="1" id="KW-1133">Transmembrane helix</keyword>
<dbReference type="OrthoDB" id="246242at2"/>
<dbReference type="Proteomes" id="UP000317318">
    <property type="component" value="Chromosome"/>
</dbReference>
<keyword evidence="1" id="KW-0472">Membrane</keyword>
<dbReference type="RefSeq" id="WP_145365070.1">
    <property type="nucleotide sequence ID" value="NZ_CP036268.1"/>
</dbReference>
<keyword evidence="1" id="KW-0812">Transmembrane</keyword>
<accession>A0A517R525</accession>
<proteinExistence type="predicted"/>
<evidence type="ECO:0000313" key="2">
    <source>
        <dbReference type="EMBL" id="QDT38972.1"/>
    </source>
</evidence>
<evidence type="ECO:0000313" key="3">
    <source>
        <dbReference type="Proteomes" id="UP000317318"/>
    </source>
</evidence>
<feature type="transmembrane region" description="Helical" evidence="1">
    <location>
        <begin position="25"/>
        <end position="48"/>
    </location>
</feature>
<keyword evidence="3" id="KW-1185">Reference proteome</keyword>
<reference evidence="2 3" key="1">
    <citation type="submission" date="2019-02" db="EMBL/GenBank/DDBJ databases">
        <title>Deep-cultivation of Planctomycetes and their phenomic and genomic characterization uncovers novel biology.</title>
        <authorList>
            <person name="Wiegand S."/>
            <person name="Jogler M."/>
            <person name="Boedeker C."/>
            <person name="Pinto D."/>
            <person name="Vollmers J."/>
            <person name="Rivas-Marin E."/>
            <person name="Kohn T."/>
            <person name="Peeters S.H."/>
            <person name="Heuer A."/>
            <person name="Rast P."/>
            <person name="Oberbeckmann S."/>
            <person name="Bunk B."/>
            <person name="Jeske O."/>
            <person name="Meyerdierks A."/>
            <person name="Storesund J.E."/>
            <person name="Kallscheuer N."/>
            <person name="Luecker S."/>
            <person name="Lage O.M."/>
            <person name="Pohl T."/>
            <person name="Merkel B.J."/>
            <person name="Hornburger P."/>
            <person name="Mueller R.-W."/>
            <person name="Bruemmer F."/>
            <person name="Labrenz M."/>
            <person name="Spormann A.M."/>
            <person name="Op den Camp H."/>
            <person name="Overmann J."/>
            <person name="Amann R."/>
            <person name="Jetten M.S.M."/>
            <person name="Mascher T."/>
            <person name="Medema M.H."/>
            <person name="Devos D.P."/>
            <person name="Kaster A.-K."/>
            <person name="Ovreas L."/>
            <person name="Rohde M."/>
            <person name="Galperin M.Y."/>
            <person name="Jogler C."/>
        </authorList>
    </citation>
    <scope>NUCLEOTIDE SEQUENCE [LARGE SCALE GENOMIC DNA]</scope>
    <source>
        <strain evidence="2 3">Pan189</strain>
    </source>
</reference>
<organism evidence="2 3">
    <name type="scientific">Stratiformator vulcanicus</name>
    <dbReference type="NCBI Taxonomy" id="2527980"/>
    <lineage>
        <taxon>Bacteria</taxon>
        <taxon>Pseudomonadati</taxon>
        <taxon>Planctomycetota</taxon>
        <taxon>Planctomycetia</taxon>
        <taxon>Planctomycetales</taxon>
        <taxon>Planctomycetaceae</taxon>
        <taxon>Stratiformator</taxon>
    </lineage>
</organism>
<name>A0A517R525_9PLAN</name>
<evidence type="ECO:0000256" key="1">
    <source>
        <dbReference type="SAM" id="Phobius"/>
    </source>
</evidence>
<dbReference type="AlphaFoldDB" id="A0A517R525"/>
<dbReference type="EMBL" id="CP036268">
    <property type="protein sequence ID" value="QDT38972.1"/>
    <property type="molecule type" value="Genomic_DNA"/>
</dbReference>
<dbReference type="KEGG" id="svp:Pan189_33720"/>
<gene>
    <name evidence="2" type="ORF">Pan189_33720</name>
</gene>
<sequence>MPRKKTGRAAGAFDQRTKRSTRAAFTLLELMIALTVTSGLVVILGGIMTASATAQRHTEGVATAISHGETALRRVRTAVGSAGVYEVSAGQRICGIAVVPTTVESTTLPDTLVVWTGDGSLADGDPLERLPLASELTVFAPGVGDAHRIDEISFPSATGEVDFAAADFAATIRALVASADAVRTRLTDRLRRAEMPAGTMVGALRFQIIAQPTDAEIAAATDEASWTALNWAGGFGGSSTGLQEISVTTELQLHLFDPDGPNDAGVAAGGSLPLFGSASRRYLVERN</sequence>